<dbReference type="STRING" id="1385517.N800_11875"/>
<dbReference type="InterPro" id="IPR005358">
    <property type="entry name" value="Puta_zinc/iron-chelating_dom"/>
</dbReference>
<organism evidence="1 2">
    <name type="scientific">Lysobacter daejeonensis GH1-9</name>
    <dbReference type="NCBI Taxonomy" id="1385517"/>
    <lineage>
        <taxon>Bacteria</taxon>
        <taxon>Pseudomonadati</taxon>
        <taxon>Pseudomonadota</taxon>
        <taxon>Gammaproteobacteria</taxon>
        <taxon>Lysobacterales</taxon>
        <taxon>Lysobacteraceae</taxon>
        <taxon>Aerolutibacter</taxon>
    </lineage>
</organism>
<dbReference type="AlphaFoldDB" id="A0A0A0F0K3"/>
<evidence type="ECO:0000313" key="2">
    <source>
        <dbReference type="Proteomes" id="UP000029998"/>
    </source>
</evidence>
<reference evidence="1 2" key="1">
    <citation type="submission" date="2013-08" db="EMBL/GenBank/DDBJ databases">
        <title>Genome sequencing of Lysobacter.</title>
        <authorList>
            <person name="Zhang S."/>
            <person name="Wang G."/>
        </authorList>
    </citation>
    <scope>NUCLEOTIDE SEQUENCE [LARGE SCALE GENOMIC DNA]</scope>
    <source>
        <strain evidence="1 2">GH1-9</strain>
    </source>
</reference>
<name>A0A0A0F0K3_9GAMM</name>
<evidence type="ECO:0008006" key="3">
    <source>
        <dbReference type="Google" id="ProtNLM"/>
    </source>
</evidence>
<protein>
    <recommendedName>
        <fullName evidence="3">Fe-S oxidoreductase</fullName>
    </recommendedName>
</protein>
<dbReference type="Proteomes" id="UP000029998">
    <property type="component" value="Unassembled WGS sequence"/>
</dbReference>
<gene>
    <name evidence="1" type="ORF">N800_11875</name>
</gene>
<comment type="caution">
    <text evidence="1">The sequence shown here is derived from an EMBL/GenBank/DDBJ whole genome shotgun (WGS) entry which is preliminary data.</text>
</comment>
<keyword evidence="2" id="KW-1185">Reference proteome</keyword>
<dbReference type="Pfam" id="PF03692">
    <property type="entry name" value="CxxCxxCC"/>
    <property type="match status" value="1"/>
</dbReference>
<sequence>MLMPEDNVAAHLTARTPAGLQVMARGEDGWCVALDGVHMRCSIYDTRPAICRKFAMAGPYCLDVRADYADRRARGIPLTLY</sequence>
<dbReference type="eggNOG" id="COG0727">
    <property type="taxonomic scope" value="Bacteria"/>
</dbReference>
<evidence type="ECO:0000313" key="1">
    <source>
        <dbReference type="EMBL" id="KGM55803.1"/>
    </source>
</evidence>
<proteinExistence type="predicted"/>
<accession>A0A0A0F0K3</accession>
<dbReference type="EMBL" id="AVPU01000003">
    <property type="protein sequence ID" value="KGM55803.1"/>
    <property type="molecule type" value="Genomic_DNA"/>
</dbReference>